<evidence type="ECO:0000256" key="2">
    <source>
        <dbReference type="ARBA" id="ARBA00023002"/>
    </source>
</evidence>
<keyword evidence="4 5" id="KW-0521">NADP</keyword>
<evidence type="ECO:0000256" key="4">
    <source>
        <dbReference type="PIRNR" id="PIRNR000109"/>
    </source>
</evidence>
<feature type="domain" description="6-phosphogluconate dehydrogenase C-terminal" evidence="6">
    <location>
        <begin position="181"/>
        <end position="468"/>
    </location>
</feature>
<protein>
    <recommendedName>
        <fullName evidence="4 5">6-phosphogluconate dehydrogenase, decarboxylating</fullName>
        <ecNumber evidence="4 5">1.1.1.44</ecNumber>
    </recommendedName>
</protein>
<dbReference type="Gene3D" id="3.40.50.720">
    <property type="entry name" value="NAD(P)-binding Rossmann-like Domain"/>
    <property type="match status" value="1"/>
</dbReference>
<dbReference type="InterPro" id="IPR008927">
    <property type="entry name" value="6-PGluconate_DH-like_C_sf"/>
</dbReference>
<dbReference type="Pfam" id="PF00393">
    <property type="entry name" value="6PGD"/>
    <property type="match status" value="1"/>
</dbReference>
<dbReference type="SUPFAM" id="SSF48179">
    <property type="entry name" value="6-phosphogluconate dehydrogenase C-terminal domain-like"/>
    <property type="match status" value="1"/>
</dbReference>
<evidence type="ECO:0000313" key="7">
    <source>
        <dbReference type="EMBL" id="MBL1102716.1"/>
    </source>
</evidence>
<dbReference type="EMBL" id="JAERRF010000061">
    <property type="protein sequence ID" value="MBL1102716.1"/>
    <property type="molecule type" value="Genomic_DNA"/>
</dbReference>
<comment type="similarity">
    <text evidence="1 4 5">Belongs to the 6-phosphogluconate dehydrogenase family.</text>
</comment>
<evidence type="ECO:0000259" key="6">
    <source>
        <dbReference type="SMART" id="SM01350"/>
    </source>
</evidence>
<reference evidence="7 8" key="1">
    <citation type="submission" date="2021-01" db="EMBL/GenBank/DDBJ databases">
        <title>WGS of actinomycetes isolated from Thailand.</title>
        <authorList>
            <person name="Thawai C."/>
        </authorList>
    </citation>
    <scope>NUCLEOTIDE SEQUENCE [LARGE SCALE GENOMIC DNA]</scope>
    <source>
        <strain evidence="7 8">CA1R205</strain>
    </source>
</reference>
<keyword evidence="3 5" id="KW-0311">Gluconate utilization</keyword>
<dbReference type="InterPro" id="IPR006113">
    <property type="entry name" value="6PGDH_Gnd/GntZ"/>
</dbReference>
<evidence type="ECO:0000256" key="5">
    <source>
        <dbReference type="RuleBase" id="RU000485"/>
    </source>
</evidence>
<dbReference type="SUPFAM" id="SSF51735">
    <property type="entry name" value="NAD(P)-binding Rossmann-fold domains"/>
    <property type="match status" value="1"/>
</dbReference>
<dbReference type="InterPro" id="IPR036291">
    <property type="entry name" value="NAD(P)-bd_dom_sf"/>
</dbReference>
<gene>
    <name evidence="7" type="primary">gndA</name>
    <name evidence="7" type="ORF">JK363_40290</name>
</gene>
<evidence type="ECO:0000313" key="8">
    <source>
        <dbReference type="Proteomes" id="UP000634229"/>
    </source>
</evidence>
<comment type="subunit">
    <text evidence="4">Homodimer.</text>
</comment>
<dbReference type="NCBIfam" id="TIGR00873">
    <property type="entry name" value="gnd"/>
    <property type="match status" value="1"/>
</dbReference>
<dbReference type="Gene3D" id="1.10.1040.10">
    <property type="entry name" value="N-(1-d-carboxylethyl)-l-norvaline Dehydrogenase, domain 2"/>
    <property type="match status" value="1"/>
</dbReference>
<sequence>MRPTEQVGVMGLGAMGHNLARQLARSGYTVVVHNRTAETARSIVRKYGGEGRFLIADTPRRLVAALKPPRRVLIVVEAGSPTDAVISEMATLLAPGDLIVDGGNSHFEDTRRREAMLRARGVHFIGAGMCGGTEDALHGLSITADGSDDAYNTLGSLLHDLAARTPNSMPTVARLRGSGAGHFVKTVHNGLQYADMQLIAEAYGLLRRVANQAPARIAHTFREWNQSRLAAHLMEITSEILGHTDTATGQAFIDVVADRAEQKDTGRWTVQTALELGVPVPGIAVAVFARTLSCHRELHIPCDREPGPLLSVPDPDAFVSCIEHALYASKVTVYAQGWQLLRAAATAHGWDIDPAAVASVWRSGSILRAPFLDRISAAYLKAPDLPGLLHHTQFNRELDEAQHDWRTVVATAARNGLPVPALATALSYYDALRTSRSPAALIQAQRDFFGTHGYRRTDREGTFSTLWAEDRSEQSVQDVRH</sequence>
<evidence type="ECO:0000256" key="1">
    <source>
        <dbReference type="ARBA" id="ARBA00008419"/>
    </source>
</evidence>
<dbReference type="InterPro" id="IPR013328">
    <property type="entry name" value="6PGD_dom2"/>
</dbReference>
<keyword evidence="8" id="KW-1185">Reference proteome</keyword>
<evidence type="ECO:0000256" key="3">
    <source>
        <dbReference type="ARBA" id="ARBA00023064"/>
    </source>
</evidence>
<comment type="function">
    <text evidence="4">Catalyzes the oxidative decarboxylation of 6-phosphogluconate to ribulose 5-phosphate and CO(2), with concomitant reduction of NADP to NADPH.</text>
</comment>
<dbReference type="Gene3D" id="1.20.5.320">
    <property type="entry name" value="6-Phosphogluconate Dehydrogenase, domain 3"/>
    <property type="match status" value="1"/>
</dbReference>
<organism evidence="7 8">
    <name type="scientific">Streptomyces coffeae</name>
    <dbReference type="NCBI Taxonomy" id="621382"/>
    <lineage>
        <taxon>Bacteria</taxon>
        <taxon>Bacillati</taxon>
        <taxon>Actinomycetota</taxon>
        <taxon>Actinomycetes</taxon>
        <taxon>Kitasatosporales</taxon>
        <taxon>Streptomycetaceae</taxon>
        <taxon>Streptomyces</taxon>
    </lineage>
</organism>
<keyword evidence="2 4" id="KW-0560">Oxidoreductase</keyword>
<accession>A0ABS1NSI7</accession>
<comment type="pathway">
    <text evidence="4 5">Carbohydrate degradation; pentose phosphate pathway; D-ribulose 5-phosphate from D-glucose 6-phosphate (oxidative stage): step 3/3.</text>
</comment>
<dbReference type="PIRSF" id="PIRSF000109">
    <property type="entry name" value="6PGD"/>
    <property type="match status" value="1"/>
</dbReference>
<dbReference type="InterPro" id="IPR006115">
    <property type="entry name" value="6PGDH_NADP-bd"/>
</dbReference>
<dbReference type="PANTHER" id="PTHR11811">
    <property type="entry name" value="6-PHOSPHOGLUCONATE DEHYDROGENASE"/>
    <property type="match status" value="1"/>
</dbReference>
<keyword evidence="4 5" id="KW-0570">Pentose shunt</keyword>
<dbReference type="Proteomes" id="UP000634229">
    <property type="component" value="Unassembled WGS sequence"/>
</dbReference>
<dbReference type="Pfam" id="PF03446">
    <property type="entry name" value="NAD_binding_2"/>
    <property type="match status" value="1"/>
</dbReference>
<dbReference type="InterPro" id="IPR006183">
    <property type="entry name" value="Pgluconate_DH"/>
</dbReference>
<proteinExistence type="inferred from homology"/>
<dbReference type="InterPro" id="IPR006114">
    <property type="entry name" value="6PGDH_C"/>
</dbReference>
<dbReference type="NCBIfam" id="NF006765">
    <property type="entry name" value="PRK09287.1"/>
    <property type="match status" value="1"/>
</dbReference>
<comment type="caution">
    <text evidence="7">The sequence shown here is derived from an EMBL/GenBank/DDBJ whole genome shotgun (WGS) entry which is preliminary data.</text>
</comment>
<name>A0ABS1NSI7_9ACTN</name>
<dbReference type="EC" id="1.1.1.44" evidence="4 5"/>
<dbReference type="GO" id="GO:0004616">
    <property type="term" value="F:phosphogluconate dehydrogenase (decarboxylating) activity"/>
    <property type="evidence" value="ECO:0007669"/>
    <property type="project" value="UniProtKB-EC"/>
</dbReference>
<dbReference type="PRINTS" id="PR00076">
    <property type="entry name" value="6PGDHDRGNASE"/>
</dbReference>
<comment type="catalytic activity">
    <reaction evidence="4 5">
        <text>6-phospho-D-gluconate + NADP(+) = D-ribulose 5-phosphate + CO2 + NADPH</text>
        <dbReference type="Rhea" id="RHEA:10116"/>
        <dbReference type="ChEBI" id="CHEBI:16526"/>
        <dbReference type="ChEBI" id="CHEBI:57783"/>
        <dbReference type="ChEBI" id="CHEBI:58121"/>
        <dbReference type="ChEBI" id="CHEBI:58349"/>
        <dbReference type="ChEBI" id="CHEBI:58759"/>
        <dbReference type="EC" id="1.1.1.44"/>
    </reaction>
</comment>
<dbReference type="SMART" id="SM01350">
    <property type="entry name" value="6PGD"/>
    <property type="match status" value="1"/>
</dbReference>